<accession>A0ABT6IDG2</accession>
<name>A0ABT6IDG2_9PSED</name>
<proteinExistence type="predicted"/>
<dbReference type="Proteomes" id="UP001157461">
    <property type="component" value="Unassembled WGS sequence"/>
</dbReference>
<keyword evidence="2" id="KW-1185">Reference proteome</keyword>
<gene>
    <name evidence="1" type="ORF">OMP44_03925</name>
</gene>
<dbReference type="EMBL" id="JAPDIQ010000001">
    <property type="protein sequence ID" value="MDH4762059.1"/>
    <property type="molecule type" value="Genomic_DNA"/>
</dbReference>
<evidence type="ECO:0000313" key="2">
    <source>
        <dbReference type="Proteomes" id="UP001157461"/>
    </source>
</evidence>
<dbReference type="RefSeq" id="WP_280306556.1">
    <property type="nucleotide sequence ID" value="NZ_JAPDIQ010000001.1"/>
</dbReference>
<protein>
    <submittedName>
        <fullName evidence="1">Uncharacterized protein</fullName>
    </submittedName>
</protein>
<comment type="caution">
    <text evidence="1">The sequence shown here is derived from an EMBL/GenBank/DDBJ whole genome shotgun (WGS) entry which is preliminary data.</text>
</comment>
<organism evidence="1 2">
    <name type="scientific">Pseudomonas flavocrustae</name>
    <dbReference type="NCBI Taxonomy" id="2991719"/>
    <lineage>
        <taxon>Bacteria</taxon>
        <taxon>Pseudomonadati</taxon>
        <taxon>Pseudomonadota</taxon>
        <taxon>Gammaproteobacteria</taxon>
        <taxon>Pseudomonadales</taxon>
        <taxon>Pseudomonadaceae</taxon>
        <taxon>Pseudomonas</taxon>
    </lineage>
</organism>
<reference evidence="1 2" key="1">
    <citation type="submission" date="2022-10" db="EMBL/GenBank/DDBJ databases">
        <title>A novel Pseudomonas species, isolated from Passiflora incarnata leaves.</title>
        <authorList>
            <person name="Cueva-Yesquen L.G."/>
            <person name="Fantinatti-Garboggini F."/>
        </authorList>
    </citation>
    <scope>NUCLEOTIDE SEQUENCE [LARGE SCALE GENOMIC DNA]</scope>
    <source>
        <strain evidence="1 2">CBMAI 2609</strain>
    </source>
</reference>
<sequence length="107" mass="11522">MTTVDLQLPEELAGFDDPSARAPGVGFDLEGNLAQIALGQSGDRPIQEDLAALGLYSPEAMPAFQLVQRSVDLRQQSSGGLEYIAIHLFRPQFSAQAHRNPSLSADE</sequence>
<evidence type="ECO:0000313" key="1">
    <source>
        <dbReference type="EMBL" id="MDH4762059.1"/>
    </source>
</evidence>